<dbReference type="EMBL" id="DS547148">
    <property type="protein sequence ID" value="EDR00518.1"/>
    <property type="molecule type" value="Genomic_DNA"/>
</dbReference>
<evidence type="ECO:0000313" key="1">
    <source>
        <dbReference type="EMBL" id="EDR00518.1"/>
    </source>
</evidence>
<name>B0DXS8_LACBS</name>
<gene>
    <name evidence="1" type="ORF">LACBIDRAFT_334009</name>
</gene>
<dbReference type="GeneID" id="6084482"/>
<keyword evidence="2" id="KW-1185">Reference proteome</keyword>
<proteinExistence type="predicted"/>
<dbReference type="Proteomes" id="UP000001194">
    <property type="component" value="Unassembled WGS sequence"/>
</dbReference>
<dbReference type="KEGG" id="lbc:LACBIDRAFT_334009"/>
<dbReference type="RefSeq" id="XP_001888745.1">
    <property type="nucleotide sequence ID" value="XM_001888710.1"/>
</dbReference>
<accession>B0DXS8</accession>
<sequence length="358" mass="40019">MWLNMHKLMLCDSASNFWKLDSKAGHSALEPDNYRLIALECCLLKFMTLLVDRRLGSASEFHQWMAAEKKKPSWVGDIILVLSYLQVPVVLKPVHLADPDSIQELIAEVKVSCACTLQADINDSEKTILLKNLVTATGPVKLSDVLSYQHYLNVVMPGHCKVLTQLMTLCHTLAVNCLQWDSLWRRAIPQELRLCRFCHTEVEDDCHVMLYYITTTALTEKRGVFFSDAQRVLLGVRTAVLALPSPDLLRFLLGEKRVVGILAKYVFDVLGIFDAVECTISVADKMVKVSRAPPGLCCLSEAGCSSLGLLQNTSTLLYSTHDSNYATFTQCNTSGSDEYEGPHMYQNQCSPDMFALNL</sequence>
<dbReference type="HOGENOM" id="CLU_774032_0_0_1"/>
<organism evidence="2">
    <name type="scientific">Laccaria bicolor (strain S238N-H82 / ATCC MYA-4686)</name>
    <name type="common">Bicoloured deceiver</name>
    <name type="synonym">Laccaria laccata var. bicolor</name>
    <dbReference type="NCBI Taxonomy" id="486041"/>
    <lineage>
        <taxon>Eukaryota</taxon>
        <taxon>Fungi</taxon>
        <taxon>Dikarya</taxon>
        <taxon>Basidiomycota</taxon>
        <taxon>Agaricomycotina</taxon>
        <taxon>Agaricomycetes</taxon>
        <taxon>Agaricomycetidae</taxon>
        <taxon>Agaricales</taxon>
        <taxon>Agaricineae</taxon>
        <taxon>Hydnangiaceae</taxon>
        <taxon>Laccaria</taxon>
    </lineage>
</organism>
<evidence type="ECO:0000313" key="2">
    <source>
        <dbReference type="Proteomes" id="UP000001194"/>
    </source>
</evidence>
<dbReference type="STRING" id="486041.B0DXS8"/>
<protein>
    <submittedName>
        <fullName evidence="1">Predicted protein</fullName>
    </submittedName>
</protein>
<dbReference type="AlphaFoldDB" id="B0DXS8"/>
<dbReference type="OrthoDB" id="2940102at2759"/>
<dbReference type="InParanoid" id="B0DXS8"/>
<reference evidence="1 2" key="1">
    <citation type="journal article" date="2008" name="Nature">
        <title>The genome of Laccaria bicolor provides insights into mycorrhizal symbiosis.</title>
        <authorList>
            <person name="Martin F."/>
            <person name="Aerts A."/>
            <person name="Ahren D."/>
            <person name="Brun A."/>
            <person name="Danchin E.G.J."/>
            <person name="Duchaussoy F."/>
            <person name="Gibon J."/>
            <person name="Kohler A."/>
            <person name="Lindquist E."/>
            <person name="Pereda V."/>
            <person name="Salamov A."/>
            <person name="Shapiro H.J."/>
            <person name="Wuyts J."/>
            <person name="Blaudez D."/>
            <person name="Buee M."/>
            <person name="Brokstein P."/>
            <person name="Canbaeck B."/>
            <person name="Cohen D."/>
            <person name="Courty P.E."/>
            <person name="Coutinho P.M."/>
            <person name="Delaruelle C."/>
            <person name="Detter J.C."/>
            <person name="Deveau A."/>
            <person name="DiFazio S."/>
            <person name="Duplessis S."/>
            <person name="Fraissinet-Tachet L."/>
            <person name="Lucic E."/>
            <person name="Frey-Klett P."/>
            <person name="Fourrey C."/>
            <person name="Feussner I."/>
            <person name="Gay G."/>
            <person name="Grimwood J."/>
            <person name="Hoegger P.J."/>
            <person name="Jain P."/>
            <person name="Kilaru S."/>
            <person name="Labbe J."/>
            <person name="Lin Y.C."/>
            <person name="Legue V."/>
            <person name="Le Tacon F."/>
            <person name="Marmeisse R."/>
            <person name="Melayah D."/>
            <person name="Montanini B."/>
            <person name="Muratet M."/>
            <person name="Nehls U."/>
            <person name="Niculita-Hirzel H."/>
            <person name="Oudot-Le Secq M.P."/>
            <person name="Peter M."/>
            <person name="Quesneville H."/>
            <person name="Rajashekar B."/>
            <person name="Reich M."/>
            <person name="Rouhier N."/>
            <person name="Schmutz J."/>
            <person name="Yin T."/>
            <person name="Chalot M."/>
            <person name="Henrissat B."/>
            <person name="Kuees U."/>
            <person name="Lucas S."/>
            <person name="Van de Peer Y."/>
            <person name="Podila G.K."/>
            <person name="Polle A."/>
            <person name="Pukkila P.J."/>
            <person name="Richardson P.M."/>
            <person name="Rouze P."/>
            <person name="Sanders I.R."/>
            <person name="Stajich J.E."/>
            <person name="Tunlid A."/>
            <person name="Tuskan G."/>
            <person name="Grigoriev I.V."/>
        </authorList>
    </citation>
    <scope>NUCLEOTIDE SEQUENCE [LARGE SCALE GENOMIC DNA]</scope>
    <source>
        <strain evidence="2">S238N-H82 / ATCC MYA-4686</strain>
    </source>
</reference>